<evidence type="ECO:0000256" key="1">
    <source>
        <dbReference type="SAM" id="MobiDB-lite"/>
    </source>
</evidence>
<dbReference type="AlphaFoldDB" id="A0A7J0C8F6"/>
<comment type="caution">
    <text evidence="2">The sequence shown here is derived from an EMBL/GenBank/DDBJ whole genome shotgun (WGS) entry which is preliminary data.</text>
</comment>
<reference evidence="2 3" key="1">
    <citation type="submission" date="2020-05" db="EMBL/GenBank/DDBJ databases">
        <title>Whole genome shotgun sequence of Streptomyces fulvorobeus NBRC 15897.</title>
        <authorList>
            <person name="Komaki H."/>
            <person name="Tamura T."/>
        </authorList>
    </citation>
    <scope>NUCLEOTIDE SEQUENCE [LARGE SCALE GENOMIC DNA]</scope>
    <source>
        <strain evidence="2 3">NBRC 15897</strain>
    </source>
</reference>
<dbReference type="Proteomes" id="UP000498980">
    <property type="component" value="Unassembled WGS sequence"/>
</dbReference>
<sequence>MAVRVGHELAHAESGIIRERGAPGAAQHTAHEVPGDSGAVGPLGTVRRSRSPRGGMCGVVGGRAVTEVCQGYGGHVTVSLRDLVSYTPRVVRVRGIDHLRLNCVAGGCTSDLTARVAVLHIP</sequence>
<evidence type="ECO:0000313" key="3">
    <source>
        <dbReference type="Proteomes" id="UP000498980"/>
    </source>
</evidence>
<feature type="region of interest" description="Disordered" evidence="1">
    <location>
        <begin position="14"/>
        <end position="52"/>
    </location>
</feature>
<dbReference type="EMBL" id="BLWC01000001">
    <property type="protein sequence ID" value="GFM98722.1"/>
    <property type="molecule type" value="Genomic_DNA"/>
</dbReference>
<gene>
    <name evidence="2" type="ORF">Sfulv_35330</name>
</gene>
<accession>A0A7J0C8F6</accession>
<organism evidence="2 3">
    <name type="scientific">Streptomyces fulvorobeus</name>
    <dbReference type="NCBI Taxonomy" id="284028"/>
    <lineage>
        <taxon>Bacteria</taxon>
        <taxon>Bacillati</taxon>
        <taxon>Actinomycetota</taxon>
        <taxon>Actinomycetes</taxon>
        <taxon>Kitasatosporales</taxon>
        <taxon>Streptomycetaceae</taxon>
        <taxon>Streptomyces</taxon>
    </lineage>
</organism>
<name>A0A7J0C8F6_9ACTN</name>
<evidence type="ECO:0000313" key="2">
    <source>
        <dbReference type="EMBL" id="GFM98722.1"/>
    </source>
</evidence>
<proteinExistence type="predicted"/>
<keyword evidence="3" id="KW-1185">Reference proteome</keyword>
<protein>
    <submittedName>
        <fullName evidence="2">Uncharacterized protein</fullName>
    </submittedName>
</protein>